<dbReference type="PANTHER" id="PTHR35440:SF1">
    <property type="entry name" value="TESTIS-EXPRESSED PROTEIN 36"/>
    <property type="match status" value="1"/>
</dbReference>
<name>A0A9D4ITI1_DREPO</name>
<dbReference type="AlphaFoldDB" id="A0A9D4ITI1"/>
<proteinExistence type="predicted"/>
<sequence>MARGRKNAPDSTKVGVWFSHRGAQSAGAGVRAETTSTGAMLAGPYRSTSAQQPLPPPPPFAEKSTRNYRMSNKFSEHDNRNAFQNHGIYFGDGQTTRQLGRTLIDPQARLHTTDTNFLKHYGREVIDYDYHSTYQNTYKGRDTTEPPRYRRFHKSLPPAEPGTVPLTTTTTAWVPTNAPQYKTGTQVLAISQEPFLKHNPWKYSYHSKRNVYPPYDRRSEPVVDNMFNRYGAAFNQSSNFNSTGFSGFESLETTGCS</sequence>
<reference evidence="2" key="1">
    <citation type="journal article" date="2019" name="bioRxiv">
        <title>The Genome of the Zebra Mussel, Dreissena polymorpha: A Resource for Invasive Species Research.</title>
        <authorList>
            <person name="McCartney M.A."/>
            <person name="Auch B."/>
            <person name="Kono T."/>
            <person name="Mallez S."/>
            <person name="Zhang Y."/>
            <person name="Obille A."/>
            <person name="Becker A."/>
            <person name="Abrahante J.E."/>
            <person name="Garbe J."/>
            <person name="Badalamenti J.P."/>
            <person name="Herman A."/>
            <person name="Mangelson H."/>
            <person name="Liachko I."/>
            <person name="Sullivan S."/>
            <person name="Sone E.D."/>
            <person name="Koren S."/>
            <person name="Silverstein K.A.T."/>
            <person name="Beckman K.B."/>
            <person name="Gohl D.M."/>
        </authorList>
    </citation>
    <scope>NUCLEOTIDE SEQUENCE</scope>
    <source>
        <strain evidence="2">Duluth1</strain>
        <tissue evidence="2">Whole animal</tissue>
    </source>
</reference>
<dbReference type="Proteomes" id="UP000828390">
    <property type="component" value="Unassembled WGS sequence"/>
</dbReference>
<gene>
    <name evidence="2" type="ORF">DPMN_165707</name>
</gene>
<evidence type="ECO:0000259" key="1">
    <source>
        <dbReference type="Pfam" id="PF15115"/>
    </source>
</evidence>
<protein>
    <recommendedName>
        <fullName evidence="1">Domain of unknown function with conserved HDNR motif domain-containing protein</fullName>
    </recommendedName>
</protein>
<dbReference type="PANTHER" id="PTHR35440">
    <property type="entry name" value="TESTIS-EXPRESSED PROTEIN 36"/>
    <property type="match status" value="1"/>
</dbReference>
<dbReference type="OrthoDB" id="10003408at2759"/>
<feature type="domain" description="Domain of unknown function with conserved HDNR motif" evidence="1">
    <location>
        <begin position="1"/>
        <end position="157"/>
    </location>
</feature>
<dbReference type="EMBL" id="JAIWYP010000008">
    <property type="protein sequence ID" value="KAH3787581.1"/>
    <property type="molecule type" value="Genomic_DNA"/>
</dbReference>
<accession>A0A9D4ITI1</accession>
<dbReference type="InterPro" id="IPR029369">
    <property type="entry name" value="HDNR"/>
</dbReference>
<reference evidence="2" key="2">
    <citation type="submission" date="2020-11" db="EMBL/GenBank/DDBJ databases">
        <authorList>
            <person name="McCartney M.A."/>
            <person name="Auch B."/>
            <person name="Kono T."/>
            <person name="Mallez S."/>
            <person name="Becker A."/>
            <person name="Gohl D.M."/>
            <person name="Silverstein K.A.T."/>
            <person name="Koren S."/>
            <person name="Bechman K.B."/>
            <person name="Herman A."/>
            <person name="Abrahante J.E."/>
            <person name="Garbe J."/>
        </authorList>
    </citation>
    <scope>NUCLEOTIDE SEQUENCE</scope>
    <source>
        <strain evidence="2">Duluth1</strain>
        <tissue evidence="2">Whole animal</tissue>
    </source>
</reference>
<dbReference type="Pfam" id="PF15115">
    <property type="entry name" value="HDNR"/>
    <property type="match status" value="1"/>
</dbReference>
<keyword evidence="3" id="KW-1185">Reference proteome</keyword>
<organism evidence="2 3">
    <name type="scientific">Dreissena polymorpha</name>
    <name type="common">Zebra mussel</name>
    <name type="synonym">Mytilus polymorpha</name>
    <dbReference type="NCBI Taxonomy" id="45954"/>
    <lineage>
        <taxon>Eukaryota</taxon>
        <taxon>Metazoa</taxon>
        <taxon>Spiralia</taxon>
        <taxon>Lophotrochozoa</taxon>
        <taxon>Mollusca</taxon>
        <taxon>Bivalvia</taxon>
        <taxon>Autobranchia</taxon>
        <taxon>Heteroconchia</taxon>
        <taxon>Euheterodonta</taxon>
        <taxon>Imparidentia</taxon>
        <taxon>Neoheterodontei</taxon>
        <taxon>Myida</taxon>
        <taxon>Dreissenoidea</taxon>
        <taxon>Dreissenidae</taxon>
        <taxon>Dreissena</taxon>
    </lineage>
</organism>
<evidence type="ECO:0000313" key="2">
    <source>
        <dbReference type="EMBL" id="KAH3787581.1"/>
    </source>
</evidence>
<comment type="caution">
    <text evidence="2">The sequence shown here is derived from an EMBL/GenBank/DDBJ whole genome shotgun (WGS) entry which is preliminary data.</text>
</comment>
<evidence type="ECO:0000313" key="3">
    <source>
        <dbReference type="Proteomes" id="UP000828390"/>
    </source>
</evidence>